<dbReference type="EMBL" id="QTUA01000001">
    <property type="protein sequence ID" value="REF30279.1"/>
    <property type="molecule type" value="Genomic_DNA"/>
</dbReference>
<accession>A0A3D9ULT4</accession>
<protein>
    <submittedName>
        <fullName evidence="1">Uncharacterized protein</fullName>
    </submittedName>
</protein>
<dbReference type="AlphaFoldDB" id="A0A3D9ULT4"/>
<proteinExistence type="predicted"/>
<sequence>MNLIDPRSEAVRLELGRVVRRWQQLPLHHASALVPQVRDSATRLVTLTGCTEPLPELSPAATMDQLRVAAYDACAAGHCDTTAAELTALRRLIG</sequence>
<reference evidence="1 2" key="1">
    <citation type="submission" date="2018-08" db="EMBL/GenBank/DDBJ databases">
        <title>Sequencing the genomes of 1000 actinobacteria strains.</title>
        <authorList>
            <person name="Klenk H.-P."/>
        </authorList>
    </citation>
    <scope>NUCLEOTIDE SEQUENCE [LARGE SCALE GENOMIC DNA]</scope>
    <source>
        <strain evidence="1 2">DSM 22967</strain>
    </source>
</reference>
<organism evidence="1 2">
    <name type="scientific">Calidifontibacter indicus</name>
    <dbReference type="NCBI Taxonomy" id="419650"/>
    <lineage>
        <taxon>Bacteria</taxon>
        <taxon>Bacillati</taxon>
        <taxon>Actinomycetota</taxon>
        <taxon>Actinomycetes</taxon>
        <taxon>Micrococcales</taxon>
        <taxon>Dermacoccaceae</taxon>
        <taxon>Calidifontibacter</taxon>
    </lineage>
</organism>
<gene>
    <name evidence="1" type="ORF">DFJ65_1280</name>
</gene>
<comment type="caution">
    <text evidence="1">The sequence shown here is derived from an EMBL/GenBank/DDBJ whole genome shotgun (WGS) entry which is preliminary data.</text>
</comment>
<dbReference type="RefSeq" id="WP_115922293.1">
    <property type="nucleotide sequence ID" value="NZ_QTUA01000001.1"/>
</dbReference>
<evidence type="ECO:0000313" key="1">
    <source>
        <dbReference type="EMBL" id="REF30279.1"/>
    </source>
</evidence>
<name>A0A3D9ULT4_9MICO</name>
<dbReference type="OrthoDB" id="4870634at2"/>
<evidence type="ECO:0000313" key="2">
    <source>
        <dbReference type="Proteomes" id="UP000256253"/>
    </source>
</evidence>
<keyword evidence="2" id="KW-1185">Reference proteome</keyword>
<dbReference type="Proteomes" id="UP000256253">
    <property type="component" value="Unassembled WGS sequence"/>
</dbReference>